<keyword evidence="4" id="KW-0012">Acyltransferase</keyword>
<feature type="domain" description="Peripheral subunit-binding (PSBD)" evidence="5">
    <location>
        <begin position="13"/>
        <end position="43"/>
    </location>
</feature>
<evidence type="ECO:0000313" key="6">
    <source>
        <dbReference type="EMBL" id="SET33279.1"/>
    </source>
</evidence>
<evidence type="ECO:0000256" key="3">
    <source>
        <dbReference type="ARBA" id="ARBA00022679"/>
    </source>
</evidence>
<evidence type="ECO:0000313" key="7">
    <source>
        <dbReference type="Proteomes" id="UP000198507"/>
    </source>
</evidence>
<sequence length="226" mass="23074">MTGRIARPAPTAAATRLASALGISLAGVAGSGPGCQITEDDVRAVAARRDYRAGTSHLAGVPTESRSLTTGGRLAVDPAVVSANTRVGVSDPDVRTLANTRGVFLSRVKGTGTGGAITPSDVLTAAAVQDHQRAVAHRAAFPAPKPEPAWEPPPFTASGIDPKALLDVPAPVRPAMAAAETTAAAYALRERYAGMTDDEARGALARDRAVSCDHGGIGPTRRNVWG</sequence>
<dbReference type="RefSeq" id="WP_091443198.1">
    <property type="nucleotide sequence ID" value="NZ_FOIE01000004.1"/>
</dbReference>
<dbReference type="InterPro" id="IPR036625">
    <property type="entry name" value="E3-bd_dom_sf"/>
</dbReference>
<dbReference type="SUPFAM" id="SSF47005">
    <property type="entry name" value="Peripheral subunit-binding domain of 2-oxo acid dehydrogenase complex"/>
    <property type="match status" value="2"/>
</dbReference>
<feature type="domain" description="Peripheral subunit-binding (PSBD)" evidence="5">
    <location>
        <begin position="92"/>
        <end position="123"/>
    </location>
</feature>
<dbReference type="PANTHER" id="PTHR43178:SF5">
    <property type="entry name" value="LIPOAMIDE ACYLTRANSFERASE COMPONENT OF BRANCHED-CHAIN ALPHA-KETO ACID DEHYDROGENASE COMPLEX, MITOCHONDRIAL"/>
    <property type="match status" value="1"/>
</dbReference>
<dbReference type="GO" id="GO:0016407">
    <property type="term" value="F:acetyltransferase activity"/>
    <property type="evidence" value="ECO:0007669"/>
    <property type="project" value="TreeGrafter"/>
</dbReference>
<proteinExistence type="inferred from homology"/>
<gene>
    <name evidence="6" type="ORF">SAMN04488546_2005</name>
</gene>
<dbReference type="GO" id="GO:0005737">
    <property type="term" value="C:cytoplasm"/>
    <property type="evidence" value="ECO:0007669"/>
    <property type="project" value="TreeGrafter"/>
</dbReference>
<keyword evidence="7" id="KW-1185">Reference proteome</keyword>
<comment type="similarity">
    <text evidence="2">Belongs to the 2-oxoacid dehydrogenase family.</text>
</comment>
<protein>
    <submittedName>
        <fullName evidence="6">E3 binding domain-containing protein</fullName>
    </submittedName>
</protein>
<dbReference type="AlphaFoldDB" id="A0A1I0DLP8"/>
<dbReference type="InterPro" id="IPR004167">
    <property type="entry name" value="PSBD"/>
</dbReference>
<accession>A0A1I0DLP8</accession>
<reference evidence="7" key="1">
    <citation type="submission" date="2016-10" db="EMBL/GenBank/DDBJ databases">
        <authorList>
            <person name="Varghese N."/>
            <person name="Submissions S."/>
        </authorList>
    </citation>
    <scope>NUCLEOTIDE SEQUENCE [LARGE SCALE GENOMIC DNA]</scope>
    <source>
        <strain evidence="7">DSM 44209</strain>
    </source>
</reference>
<keyword evidence="3" id="KW-0808">Transferase</keyword>
<organism evidence="6 7">
    <name type="scientific">Geodermatophilus poikilotrophus</name>
    <dbReference type="NCBI Taxonomy" id="1333667"/>
    <lineage>
        <taxon>Bacteria</taxon>
        <taxon>Bacillati</taxon>
        <taxon>Actinomycetota</taxon>
        <taxon>Actinomycetes</taxon>
        <taxon>Geodermatophilales</taxon>
        <taxon>Geodermatophilaceae</taxon>
        <taxon>Geodermatophilus</taxon>
    </lineage>
</organism>
<dbReference type="PANTHER" id="PTHR43178">
    <property type="entry name" value="DIHYDROLIPOAMIDE ACETYLTRANSFERASE COMPONENT OF PYRUVATE DEHYDROGENASE COMPLEX"/>
    <property type="match status" value="1"/>
</dbReference>
<dbReference type="InterPro" id="IPR050743">
    <property type="entry name" value="2-oxoacid_DH_E2_comp"/>
</dbReference>
<evidence type="ECO:0000256" key="1">
    <source>
        <dbReference type="ARBA" id="ARBA00001938"/>
    </source>
</evidence>
<dbReference type="EMBL" id="FOIE01000004">
    <property type="protein sequence ID" value="SET33279.1"/>
    <property type="molecule type" value="Genomic_DNA"/>
</dbReference>
<comment type="cofactor">
    <cofactor evidence="1">
        <name>(R)-lipoate</name>
        <dbReference type="ChEBI" id="CHEBI:83088"/>
    </cofactor>
</comment>
<evidence type="ECO:0000259" key="5">
    <source>
        <dbReference type="Pfam" id="PF02817"/>
    </source>
</evidence>
<dbReference type="GO" id="GO:0031405">
    <property type="term" value="F:lipoic acid binding"/>
    <property type="evidence" value="ECO:0007669"/>
    <property type="project" value="TreeGrafter"/>
</dbReference>
<dbReference type="Proteomes" id="UP000198507">
    <property type="component" value="Unassembled WGS sequence"/>
</dbReference>
<name>A0A1I0DLP8_9ACTN</name>
<evidence type="ECO:0000256" key="4">
    <source>
        <dbReference type="ARBA" id="ARBA00023315"/>
    </source>
</evidence>
<dbReference type="Gene3D" id="4.10.320.10">
    <property type="entry name" value="E3-binding domain"/>
    <property type="match status" value="2"/>
</dbReference>
<evidence type="ECO:0000256" key="2">
    <source>
        <dbReference type="ARBA" id="ARBA00007317"/>
    </source>
</evidence>
<dbReference type="Pfam" id="PF02817">
    <property type="entry name" value="E3_binding"/>
    <property type="match status" value="2"/>
</dbReference>